<dbReference type="Proteomes" id="UP000023152">
    <property type="component" value="Unassembled WGS sequence"/>
</dbReference>
<dbReference type="EMBL" id="ASPP01026204">
    <property type="protein sequence ID" value="ETO07386.1"/>
    <property type="molecule type" value="Genomic_DNA"/>
</dbReference>
<sequence>MSLTSKENNEKTEKNLDQINPKTDAGNESEEDVPEQIFILSQFLKLHVQTLSAKYDLPIGCSTYTNPEIAHSVRDLLFKARAGLTKSNAFTNELLPFVCQDEEENENDKQDQTSKKVEKDKEHQKDKKEKDNANEEPQSDKPSKKDSKPKKEPVSRFIDAILTDDFLNQDFLSNLILQSSVTYINNCWRDYHKRSDNFIVTTFDTLKQAGQIHRNACVFNWVWQTLKMLIDSVSDCISNQSFPNVAVQDADEFRAYMISIVSICAEEMRESLSEATKNVKCDPNCPEDAFDGSDFISMTTKPQPKKKGKTG</sequence>
<accession>X6M1D1</accession>
<gene>
    <name evidence="2" type="ORF">RFI_30005</name>
</gene>
<feature type="compositionally biased region" description="Basic and acidic residues" evidence="1">
    <location>
        <begin position="107"/>
        <end position="152"/>
    </location>
</feature>
<keyword evidence="3" id="KW-1185">Reference proteome</keyword>
<feature type="region of interest" description="Disordered" evidence="1">
    <location>
        <begin position="101"/>
        <end position="152"/>
    </location>
</feature>
<feature type="compositionally biased region" description="Basic and acidic residues" evidence="1">
    <location>
        <begin position="7"/>
        <end position="16"/>
    </location>
</feature>
<comment type="caution">
    <text evidence="2">The sequence shown here is derived from an EMBL/GenBank/DDBJ whole genome shotgun (WGS) entry which is preliminary data.</text>
</comment>
<evidence type="ECO:0000256" key="1">
    <source>
        <dbReference type="SAM" id="MobiDB-lite"/>
    </source>
</evidence>
<name>X6M1D1_RETFI</name>
<evidence type="ECO:0000313" key="3">
    <source>
        <dbReference type="Proteomes" id="UP000023152"/>
    </source>
</evidence>
<organism evidence="2 3">
    <name type="scientific">Reticulomyxa filosa</name>
    <dbReference type="NCBI Taxonomy" id="46433"/>
    <lineage>
        <taxon>Eukaryota</taxon>
        <taxon>Sar</taxon>
        <taxon>Rhizaria</taxon>
        <taxon>Retaria</taxon>
        <taxon>Foraminifera</taxon>
        <taxon>Monothalamids</taxon>
        <taxon>Reticulomyxidae</taxon>
        <taxon>Reticulomyxa</taxon>
    </lineage>
</organism>
<feature type="region of interest" description="Disordered" evidence="1">
    <location>
        <begin position="1"/>
        <end position="30"/>
    </location>
</feature>
<evidence type="ECO:0000313" key="2">
    <source>
        <dbReference type="EMBL" id="ETO07386.1"/>
    </source>
</evidence>
<dbReference type="AlphaFoldDB" id="X6M1D1"/>
<reference evidence="2 3" key="1">
    <citation type="journal article" date="2013" name="Curr. Biol.">
        <title>The Genome of the Foraminiferan Reticulomyxa filosa.</title>
        <authorList>
            <person name="Glockner G."/>
            <person name="Hulsmann N."/>
            <person name="Schleicher M."/>
            <person name="Noegel A.A."/>
            <person name="Eichinger L."/>
            <person name="Gallinger C."/>
            <person name="Pawlowski J."/>
            <person name="Sierra R."/>
            <person name="Euteneuer U."/>
            <person name="Pillet L."/>
            <person name="Moustafa A."/>
            <person name="Platzer M."/>
            <person name="Groth M."/>
            <person name="Szafranski K."/>
            <person name="Schliwa M."/>
        </authorList>
    </citation>
    <scope>NUCLEOTIDE SEQUENCE [LARGE SCALE GENOMIC DNA]</scope>
</reference>
<feature type="region of interest" description="Disordered" evidence="1">
    <location>
        <begin position="289"/>
        <end position="311"/>
    </location>
</feature>
<protein>
    <submittedName>
        <fullName evidence="2">Cylicin, basic protein of sperm head cytoskeleton 2</fullName>
    </submittedName>
</protein>
<proteinExistence type="predicted"/>